<comment type="caution">
    <text evidence="5">The sequence shown here is derived from an EMBL/GenBank/DDBJ whole genome shotgun (WGS) entry which is preliminary data.</text>
</comment>
<dbReference type="SUPFAM" id="SSF52540">
    <property type="entry name" value="P-loop containing nucleoside triphosphate hydrolases"/>
    <property type="match status" value="1"/>
</dbReference>
<dbReference type="Pfam" id="PF00005">
    <property type="entry name" value="ABC_tran"/>
    <property type="match status" value="1"/>
</dbReference>
<dbReference type="Pfam" id="PF12399">
    <property type="entry name" value="BCA_ABC_TP_C"/>
    <property type="match status" value="1"/>
</dbReference>
<dbReference type="EMBL" id="BAABCP010000001">
    <property type="protein sequence ID" value="GAA3943431.1"/>
    <property type="molecule type" value="Genomic_DNA"/>
</dbReference>
<name>A0ABP7NCZ4_9MICO</name>
<dbReference type="Gene3D" id="3.40.50.300">
    <property type="entry name" value="P-loop containing nucleotide triphosphate hydrolases"/>
    <property type="match status" value="1"/>
</dbReference>
<gene>
    <name evidence="5" type="ORF">GCM10022383_21600</name>
</gene>
<keyword evidence="1" id="KW-0813">Transport</keyword>
<keyword evidence="6" id="KW-1185">Reference proteome</keyword>
<dbReference type="InterPro" id="IPR027417">
    <property type="entry name" value="P-loop_NTPase"/>
</dbReference>
<dbReference type="InterPro" id="IPR003593">
    <property type="entry name" value="AAA+_ATPase"/>
</dbReference>
<evidence type="ECO:0000313" key="5">
    <source>
        <dbReference type="EMBL" id="GAA3943431.1"/>
    </source>
</evidence>
<dbReference type="PANTHER" id="PTHR45772:SF9">
    <property type="entry name" value="CONSERVED COMPONENT OF ABC TRANSPORTER FOR NATURAL AMINO ACIDS"/>
    <property type="match status" value="1"/>
</dbReference>
<feature type="domain" description="ABC transporter" evidence="4">
    <location>
        <begin position="9"/>
        <end position="257"/>
    </location>
</feature>
<dbReference type="PANTHER" id="PTHR45772">
    <property type="entry name" value="CONSERVED COMPONENT OF ABC TRANSPORTER FOR NATURAL AMINO ACIDS-RELATED"/>
    <property type="match status" value="1"/>
</dbReference>
<dbReference type="RefSeq" id="WP_344819588.1">
    <property type="nucleotide sequence ID" value="NZ_BAABCP010000001.1"/>
</dbReference>
<organism evidence="5 6">
    <name type="scientific">Microbacterium soli</name>
    <dbReference type="NCBI Taxonomy" id="446075"/>
    <lineage>
        <taxon>Bacteria</taxon>
        <taxon>Bacillati</taxon>
        <taxon>Actinomycetota</taxon>
        <taxon>Actinomycetes</taxon>
        <taxon>Micrococcales</taxon>
        <taxon>Microbacteriaceae</taxon>
        <taxon>Microbacterium</taxon>
    </lineage>
</organism>
<evidence type="ECO:0000313" key="6">
    <source>
        <dbReference type="Proteomes" id="UP001501591"/>
    </source>
</evidence>
<dbReference type="InterPro" id="IPR051120">
    <property type="entry name" value="ABC_AA/LPS_Transport"/>
</dbReference>
<sequence length="261" mass="27806">MTDTRKPILVVDGLARAFGGVHAVEDASFSVERGSVTALIGPNGAGKTTTFNLIAGAIRPDSGTVVFDGRHLEGRPAHEVARAGMMRTFQLPRTMAAMTVLENMMLGSVDHPGESLGGTLLSRRRTKQHEKMLSERAASLLSTVGLAEKAAEYGGVLSGGQHKLLEIARLLMAEPTMVLLDEPLAGVNPSLGEKIMDLVHRVRDERGTTFLFIEHDMNTVMTRADAIVVMARGQVIATGSPSAVQQDPAVIEAYLGGSTHE</sequence>
<protein>
    <submittedName>
        <fullName evidence="5">ABC transporter ATP-binding protein</fullName>
    </submittedName>
</protein>
<reference evidence="6" key="1">
    <citation type="journal article" date="2019" name="Int. J. Syst. Evol. Microbiol.">
        <title>The Global Catalogue of Microorganisms (GCM) 10K type strain sequencing project: providing services to taxonomists for standard genome sequencing and annotation.</title>
        <authorList>
            <consortium name="The Broad Institute Genomics Platform"/>
            <consortium name="The Broad Institute Genome Sequencing Center for Infectious Disease"/>
            <person name="Wu L."/>
            <person name="Ma J."/>
        </authorList>
    </citation>
    <scope>NUCLEOTIDE SEQUENCE [LARGE SCALE GENOMIC DNA]</scope>
    <source>
        <strain evidence="6">JCM 17024</strain>
    </source>
</reference>
<evidence type="ECO:0000256" key="3">
    <source>
        <dbReference type="ARBA" id="ARBA00022840"/>
    </source>
</evidence>
<keyword evidence="3 5" id="KW-0067">ATP-binding</keyword>
<dbReference type="InterPro" id="IPR032823">
    <property type="entry name" value="BCA_ABC_TP_C"/>
</dbReference>
<dbReference type="GO" id="GO:0005524">
    <property type="term" value="F:ATP binding"/>
    <property type="evidence" value="ECO:0007669"/>
    <property type="project" value="UniProtKB-KW"/>
</dbReference>
<evidence type="ECO:0000259" key="4">
    <source>
        <dbReference type="PROSITE" id="PS50893"/>
    </source>
</evidence>
<keyword evidence="2" id="KW-0547">Nucleotide-binding</keyword>
<dbReference type="CDD" id="cd03219">
    <property type="entry name" value="ABC_Mj1267_LivG_branched"/>
    <property type="match status" value="1"/>
</dbReference>
<dbReference type="SMART" id="SM00382">
    <property type="entry name" value="AAA"/>
    <property type="match status" value="1"/>
</dbReference>
<dbReference type="PROSITE" id="PS50893">
    <property type="entry name" value="ABC_TRANSPORTER_2"/>
    <property type="match status" value="1"/>
</dbReference>
<evidence type="ECO:0000256" key="1">
    <source>
        <dbReference type="ARBA" id="ARBA00022448"/>
    </source>
</evidence>
<proteinExistence type="predicted"/>
<dbReference type="Proteomes" id="UP001501591">
    <property type="component" value="Unassembled WGS sequence"/>
</dbReference>
<accession>A0ABP7NCZ4</accession>
<dbReference type="InterPro" id="IPR003439">
    <property type="entry name" value="ABC_transporter-like_ATP-bd"/>
</dbReference>
<evidence type="ECO:0000256" key="2">
    <source>
        <dbReference type="ARBA" id="ARBA00022741"/>
    </source>
</evidence>